<reference evidence="3 4" key="1">
    <citation type="submission" date="2020-10" db="EMBL/GenBank/DDBJ databases">
        <title>Trueperella pecoris sp. nov. isolated from bovine and porcine specimens.</title>
        <authorList>
            <person name="Schoenecker L."/>
            <person name="Schnydrig P."/>
            <person name="Brodard I."/>
            <person name="Thomann A."/>
            <person name="Hemphill A."/>
            <person name="Rodriguez-Campos S."/>
            <person name="Perreten V."/>
            <person name="Jores J."/>
            <person name="Kittl S."/>
        </authorList>
    </citation>
    <scope>NUCLEOTIDE SEQUENCE [LARGE SCALE GENOMIC DNA]</scope>
    <source>
        <strain evidence="3 4">19OD0592</strain>
    </source>
</reference>
<feature type="transmembrane region" description="Helical" evidence="1">
    <location>
        <begin position="6"/>
        <end position="24"/>
    </location>
</feature>
<dbReference type="AlphaFoldDB" id="A0A7M1R0T7"/>
<dbReference type="Pfam" id="PF00092">
    <property type="entry name" value="VWA"/>
    <property type="match status" value="1"/>
</dbReference>
<gene>
    <name evidence="3" type="ORF">INS90_00760</name>
</gene>
<dbReference type="SUPFAM" id="SSF53300">
    <property type="entry name" value="vWA-like"/>
    <property type="match status" value="1"/>
</dbReference>
<keyword evidence="1" id="KW-1133">Transmembrane helix</keyword>
<evidence type="ECO:0000256" key="1">
    <source>
        <dbReference type="SAM" id="Phobius"/>
    </source>
</evidence>
<feature type="transmembrane region" description="Helical" evidence="1">
    <location>
        <begin position="56"/>
        <end position="77"/>
    </location>
</feature>
<name>A0A7M1R0T7_9ACTO</name>
<dbReference type="SMART" id="SM00327">
    <property type="entry name" value="VWA"/>
    <property type="match status" value="1"/>
</dbReference>
<organism evidence="3 4">
    <name type="scientific">Trueperella pecoris</name>
    <dbReference type="NCBI Taxonomy" id="2733571"/>
    <lineage>
        <taxon>Bacteria</taxon>
        <taxon>Bacillati</taxon>
        <taxon>Actinomycetota</taxon>
        <taxon>Actinomycetes</taxon>
        <taxon>Actinomycetales</taxon>
        <taxon>Actinomycetaceae</taxon>
        <taxon>Trueperella</taxon>
    </lineage>
</organism>
<evidence type="ECO:0000313" key="3">
    <source>
        <dbReference type="EMBL" id="QOR47879.1"/>
    </source>
</evidence>
<evidence type="ECO:0000259" key="2">
    <source>
        <dbReference type="PROSITE" id="PS50234"/>
    </source>
</evidence>
<dbReference type="RefSeq" id="WP_197553597.1">
    <property type="nucleotide sequence ID" value="NZ_CP063212.1"/>
</dbReference>
<sequence length="326" mass="34522">MVNPLLGIVLGVLLVVAGGAGWFARRPRQGAGVRVAHTRSALEHPRLRRRLTVLRVALVGVVALAVVGGGASAYVAARPAGAQSIASKLATRDIMLCLDVSGSVIDYDAEVLRQFAKLVEGFEGERVGMSFFNSGSRLVFPLTSDYELITGQINDAVNLMTTANNPAALNRLLAGTDAGMAYGSSLIGDGLVSCLTSFDLADQQRARSVVFATDNQLAGNPVFTLAEAVQRAARSQVTIHGLYVSGTVWSDTNEEMQFLLSENGMHYYAFNDFSAAPKIVAAIQAQDAADLVAPGDSVVVDTPGRWPAYIGAALLVLIALAWRFKL</sequence>
<evidence type="ECO:0000313" key="4">
    <source>
        <dbReference type="Proteomes" id="UP000594961"/>
    </source>
</evidence>
<protein>
    <submittedName>
        <fullName evidence="3">VWA domain-containing protein</fullName>
    </submittedName>
</protein>
<dbReference type="PROSITE" id="PS50234">
    <property type="entry name" value="VWFA"/>
    <property type="match status" value="1"/>
</dbReference>
<dbReference type="InterPro" id="IPR002035">
    <property type="entry name" value="VWF_A"/>
</dbReference>
<dbReference type="EMBL" id="CP063212">
    <property type="protein sequence ID" value="QOR47879.1"/>
    <property type="molecule type" value="Genomic_DNA"/>
</dbReference>
<dbReference type="Gene3D" id="3.40.50.410">
    <property type="entry name" value="von Willebrand factor, type A domain"/>
    <property type="match status" value="1"/>
</dbReference>
<accession>A0A7M1R0T7</accession>
<dbReference type="InterPro" id="IPR036465">
    <property type="entry name" value="vWFA_dom_sf"/>
</dbReference>
<feature type="domain" description="VWFA" evidence="2">
    <location>
        <begin position="93"/>
        <end position="283"/>
    </location>
</feature>
<keyword evidence="1" id="KW-0472">Membrane</keyword>
<dbReference type="CDD" id="cd00198">
    <property type="entry name" value="vWFA"/>
    <property type="match status" value="1"/>
</dbReference>
<dbReference type="Proteomes" id="UP000594961">
    <property type="component" value="Chromosome"/>
</dbReference>
<keyword evidence="1" id="KW-0812">Transmembrane</keyword>
<proteinExistence type="predicted"/>